<evidence type="ECO:0000256" key="5">
    <source>
        <dbReference type="ARBA" id="ARBA00022516"/>
    </source>
</evidence>
<evidence type="ECO:0000256" key="9">
    <source>
        <dbReference type="ARBA" id="ARBA00023098"/>
    </source>
</evidence>
<feature type="domain" description="Ketoreductase" evidence="15">
    <location>
        <begin position="7"/>
        <end position="187"/>
    </location>
</feature>
<evidence type="ECO:0000313" key="17">
    <source>
        <dbReference type="Proteomes" id="UP000248646"/>
    </source>
</evidence>
<dbReference type="RefSeq" id="WP_111438568.1">
    <property type="nucleotide sequence ID" value="NZ_QKZI01000001.1"/>
</dbReference>
<feature type="binding site" evidence="13">
    <location>
        <begin position="156"/>
        <end position="160"/>
    </location>
    <ligand>
        <name>NADP(+)</name>
        <dbReference type="ChEBI" id="CHEBI:58349"/>
    </ligand>
</feature>
<feature type="binding site" evidence="13">
    <location>
        <begin position="64"/>
        <end position="65"/>
    </location>
    <ligand>
        <name>NADP(+)</name>
        <dbReference type="ChEBI" id="CHEBI:58349"/>
    </ligand>
</feature>
<comment type="subunit">
    <text evidence="4 14">Homotetramer.</text>
</comment>
<comment type="function">
    <text evidence="1 14">Catalyzes the NADPH-dependent reduction of beta-ketoacyl-ACP substrates to beta-hydroxyacyl-ACP products, the first reductive step in the elongation cycle of fatty acid biosynthesis.</text>
</comment>
<dbReference type="EMBL" id="QKZI01000001">
    <property type="protein sequence ID" value="PZX07969.1"/>
    <property type="molecule type" value="Genomic_DNA"/>
</dbReference>
<comment type="pathway">
    <text evidence="2 14">Lipid metabolism; fatty acid biosynthesis.</text>
</comment>
<evidence type="ECO:0000256" key="3">
    <source>
        <dbReference type="ARBA" id="ARBA00006484"/>
    </source>
</evidence>
<sequence>MGKLQGKSAIVTGASRGIGKDIALYLAREGAKVAVNYSGSKEKADAVVEEIKANGGEAFAIQANVDQADSVQNLISTTLEQFGSIDILVNNAGITRDNLLMRMKEQEWDDVLNTNLKGVFLCTKAVTRQMMKQRAGRIINITSIVGVSGNAGQANYVAAKAGVIGLTKSNAIELASRNITVNSVAPGFITTDMTDALPEEVKTQMLSQIPLAKFGNPEDIAKAVAFLASEDANYITGQTLHVNGGMYM</sequence>
<keyword evidence="8 14" id="KW-0560">Oxidoreductase</keyword>
<dbReference type="NCBIfam" id="NF009466">
    <property type="entry name" value="PRK12826.1-2"/>
    <property type="match status" value="1"/>
</dbReference>
<dbReference type="NCBIfam" id="TIGR01830">
    <property type="entry name" value="3oxo_ACP_reduc"/>
    <property type="match status" value="1"/>
</dbReference>
<dbReference type="InterPro" id="IPR011284">
    <property type="entry name" value="3oxo_ACP_reduc"/>
</dbReference>
<feature type="binding site" evidence="13">
    <location>
        <begin position="13"/>
        <end position="16"/>
    </location>
    <ligand>
        <name>NADP(+)</name>
        <dbReference type="ChEBI" id="CHEBI:58349"/>
    </ligand>
</feature>
<evidence type="ECO:0000313" key="16">
    <source>
        <dbReference type="EMBL" id="PZX07969.1"/>
    </source>
</evidence>
<keyword evidence="5 14" id="KW-0444">Lipid biosynthesis</keyword>
<dbReference type="PANTHER" id="PTHR42879">
    <property type="entry name" value="3-OXOACYL-(ACYL-CARRIER-PROTEIN) REDUCTASE"/>
    <property type="match status" value="1"/>
</dbReference>
<dbReference type="PANTHER" id="PTHR42879:SF2">
    <property type="entry name" value="3-OXOACYL-[ACYL-CARRIER-PROTEIN] REDUCTASE FABG"/>
    <property type="match status" value="1"/>
</dbReference>
<dbReference type="NCBIfam" id="NF009464">
    <property type="entry name" value="PRK12824.1"/>
    <property type="match status" value="1"/>
</dbReference>
<dbReference type="GO" id="GO:0006633">
    <property type="term" value="P:fatty acid biosynthetic process"/>
    <property type="evidence" value="ECO:0007669"/>
    <property type="project" value="UniProtKB-UniPathway"/>
</dbReference>
<dbReference type="OrthoDB" id="9803333at2"/>
<dbReference type="PRINTS" id="PR00081">
    <property type="entry name" value="GDHRDH"/>
</dbReference>
<organism evidence="16 17">
    <name type="scientific">Psychrobacillus insolitus</name>
    <dbReference type="NCBI Taxonomy" id="1461"/>
    <lineage>
        <taxon>Bacteria</taxon>
        <taxon>Bacillati</taxon>
        <taxon>Bacillota</taxon>
        <taxon>Bacilli</taxon>
        <taxon>Bacillales</taxon>
        <taxon>Bacillaceae</taxon>
        <taxon>Psychrobacillus</taxon>
    </lineage>
</organism>
<dbReference type="NCBIfam" id="NF004199">
    <property type="entry name" value="PRK05653.1-4"/>
    <property type="match status" value="1"/>
</dbReference>
<dbReference type="GO" id="GO:0051287">
    <property type="term" value="F:NAD binding"/>
    <property type="evidence" value="ECO:0007669"/>
    <property type="project" value="UniProtKB-UniRule"/>
</dbReference>
<evidence type="ECO:0000256" key="2">
    <source>
        <dbReference type="ARBA" id="ARBA00005194"/>
    </source>
</evidence>
<dbReference type="InterPro" id="IPR036291">
    <property type="entry name" value="NAD(P)-bd_dom_sf"/>
</dbReference>
<keyword evidence="10 14" id="KW-0275">Fatty acid biosynthesis</keyword>
<proteinExistence type="inferred from homology"/>
<dbReference type="GO" id="GO:0004316">
    <property type="term" value="F:3-oxoacyl-[acyl-carrier-protein] reductase (NADPH) activity"/>
    <property type="evidence" value="ECO:0007669"/>
    <property type="project" value="UniProtKB-UniRule"/>
</dbReference>
<gene>
    <name evidence="16" type="ORF">C7437_1011091</name>
</gene>
<dbReference type="NCBIfam" id="NF004198">
    <property type="entry name" value="PRK05653.1-3"/>
    <property type="match status" value="1"/>
</dbReference>
<keyword evidence="17" id="KW-1185">Reference proteome</keyword>
<evidence type="ECO:0000256" key="14">
    <source>
        <dbReference type="RuleBase" id="RU366074"/>
    </source>
</evidence>
<dbReference type="PRINTS" id="PR00080">
    <property type="entry name" value="SDRFAMILY"/>
</dbReference>
<evidence type="ECO:0000256" key="7">
    <source>
        <dbReference type="ARBA" id="ARBA00022857"/>
    </source>
</evidence>
<dbReference type="AlphaFoldDB" id="A0A2W7NBY6"/>
<evidence type="ECO:0000256" key="1">
    <source>
        <dbReference type="ARBA" id="ARBA00002607"/>
    </source>
</evidence>
<dbReference type="FunFam" id="3.40.50.720:FF:000037">
    <property type="entry name" value="3-oxoacyl-[acyl-carrier-protein] reductase FabG"/>
    <property type="match status" value="1"/>
</dbReference>
<dbReference type="InterPro" id="IPR057326">
    <property type="entry name" value="KR_dom"/>
</dbReference>
<keyword evidence="9 14" id="KW-0443">Lipid metabolism</keyword>
<dbReference type="InterPro" id="IPR002347">
    <property type="entry name" value="SDR_fam"/>
</dbReference>
<evidence type="ECO:0000256" key="12">
    <source>
        <dbReference type="PIRSR" id="PIRSR611284-1"/>
    </source>
</evidence>
<reference evidence="16 17" key="1">
    <citation type="submission" date="2018-06" db="EMBL/GenBank/DDBJ databases">
        <title>Genomic Encyclopedia of Type Strains, Phase IV (KMG-IV): sequencing the most valuable type-strain genomes for metagenomic binning, comparative biology and taxonomic classification.</title>
        <authorList>
            <person name="Goeker M."/>
        </authorList>
    </citation>
    <scope>NUCLEOTIDE SEQUENCE [LARGE SCALE GENOMIC DNA]</scope>
    <source>
        <strain evidence="16 17">DSM 5</strain>
    </source>
</reference>
<evidence type="ECO:0000256" key="13">
    <source>
        <dbReference type="PIRSR" id="PIRSR611284-2"/>
    </source>
</evidence>
<evidence type="ECO:0000256" key="10">
    <source>
        <dbReference type="ARBA" id="ARBA00023160"/>
    </source>
</evidence>
<dbReference type="SUPFAM" id="SSF51735">
    <property type="entry name" value="NAD(P)-binding Rossmann-fold domains"/>
    <property type="match status" value="1"/>
</dbReference>
<dbReference type="EC" id="1.1.1.100" evidence="14"/>
<evidence type="ECO:0000256" key="8">
    <source>
        <dbReference type="ARBA" id="ARBA00023002"/>
    </source>
</evidence>
<dbReference type="CDD" id="cd05333">
    <property type="entry name" value="BKR_SDR_c"/>
    <property type="match status" value="1"/>
</dbReference>
<dbReference type="InterPro" id="IPR050259">
    <property type="entry name" value="SDR"/>
</dbReference>
<keyword evidence="7 13" id="KW-0521">NADP</keyword>
<evidence type="ECO:0000256" key="4">
    <source>
        <dbReference type="ARBA" id="ARBA00011881"/>
    </source>
</evidence>
<dbReference type="NCBIfam" id="NF005559">
    <property type="entry name" value="PRK07231.1"/>
    <property type="match status" value="1"/>
</dbReference>
<keyword evidence="6 14" id="KW-0276">Fatty acid metabolism</keyword>
<comment type="caution">
    <text evidence="16">The sequence shown here is derived from an EMBL/GenBank/DDBJ whole genome shotgun (WGS) entry which is preliminary data.</text>
</comment>
<evidence type="ECO:0000256" key="6">
    <source>
        <dbReference type="ARBA" id="ARBA00022832"/>
    </source>
</evidence>
<dbReference type="UniPathway" id="UPA00094"/>
<accession>A0A2W7NBY6</accession>
<evidence type="ECO:0000259" key="15">
    <source>
        <dbReference type="SMART" id="SM00822"/>
    </source>
</evidence>
<name>A0A2W7NBY6_9BACI</name>
<feature type="binding site" evidence="13">
    <location>
        <position position="91"/>
    </location>
    <ligand>
        <name>NADP(+)</name>
        <dbReference type="ChEBI" id="CHEBI:58349"/>
    </ligand>
</feature>
<feature type="binding site" evidence="13">
    <location>
        <position position="189"/>
    </location>
    <ligand>
        <name>NADP(+)</name>
        <dbReference type="ChEBI" id="CHEBI:58349"/>
    </ligand>
</feature>
<evidence type="ECO:0000256" key="11">
    <source>
        <dbReference type="ARBA" id="ARBA00048508"/>
    </source>
</evidence>
<dbReference type="Proteomes" id="UP000248646">
    <property type="component" value="Unassembled WGS sequence"/>
</dbReference>
<protein>
    <recommendedName>
        <fullName evidence="14">3-oxoacyl-[acyl-carrier-protein] reductase</fullName>
        <ecNumber evidence="14">1.1.1.100</ecNumber>
    </recommendedName>
</protein>
<dbReference type="Pfam" id="PF13561">
    <property type="entry name" value="adh_short_C2"/>
    <property type="match status" value="1"/>
</dbReference>
<feature type="active site" description="Proton acceptor" evidence="12">
    <location>
        <position position="156"/>
    </location>
</feature>
<comment type="similarity">
    <text evidence="3 14">Belongs to the short-chain dehydrogenases/reductases (SDR) family.</text>
</comment>
<dbReference type="NCBIfam" id="NF004197">
    <property type="entry name" value="PRK05653.1-1"/>
    <property type="match status" value="1"/>
</dbReference>
<comment type="catalytic activity">
    <reaction evidence="11 14">
        <text>a (3R)-hydroxyacyl-[ACP] + NADP(+) = a 3-oxoacyl-[ACP] + NADPH + H(+)</text>
        <dbReference type="Rhea" id="RHEA:17397"/>
        <dbReference type="Rhea" id="RHEA-COMP:9916"/>
        <dbReference type="Rhea" id="RHEA-COMP:9945"/>
        <dbReference type="ChEBI" id="CHEBI:15378"/>
        <dbReference type="ChEBI" id="CHEBI:57783"/>
        <dbReference type="ChEBI" id="CHEBI:58349"/>
        <dbReference type="ChEBI" id="CHEBI:78776"/>
        <dbReference type="ChEBI" id="CHEBI:78827"/>
        <dbReference type="EC" id="1.1.1.100"/>
    </reaction>
</comment>
<dbReference type="Gene3D" id="3.40.50.720">
    <property type="entry name" value="NAD(P)-binding Rossmann-like Domain"/>
    <property type="match status" value="1"/>
</dbReference>
<dbReference type="SMART" id="SM00822">
    <property type="entry name" value="PKS_KR"/>
    <property type="match status" value="1"/>
</dbReference>